<keyword evidence="1" id="KW-0472">Membrane</keyword>
<dbReference type="AlphaFoldDB" id="W9QRQ3"/>
<evidence type="ECO:0000313" key="3">
    <source>
        <dbReference type="Proteomes" id="UP000030645"/>
    </source>
</evidence>
<feature type="transmembrane region" description="Helical" evidence="1">
    <location>
        <begin position="104"/>
        <end position="127"/>
    </location>
</feature>
<dbReference type="Proteomes" id="UP000030645">
    <property type="component" value="Unassembled WGS sequence"/>
</dbReference>
<organism evidence="2 3">
    <name type="scientific">Morus notabilis</name>
    <dbReference type="NCBI Taxonomy" id="981085"/>
    <lineage>
        <taxon>Eukaryota</taxon>
        <taxon>Viridiplantae</taxon>
        <taxon>Streptophyta</taxon>
        <taxon>Embryophyta</taxon>
        <taxon>Tracheophyta</taxon>
        <taxon>Spermatophyta</taxon>
        <taxon>Magnoliopsida</taxon>
        <taxon>eudicotyledons</taxon>
        <taxon>Gunneridae</taxon>
        <taxon>Pentapetalae</taxon>
        <taxon>rosids</taxon>
        <taxon>fabids</taxon>
        <taxon>Rosales</taxon>
        <taxon>Moraceae</taxon>
        <taxon>Moreae</taxon>
        <taxon>Morus</taxon>
    </lineage>
</organism>
<dbReference type="PANTHER" id="PTHR34115:SF6">
    <property type="entry name" value="PROTEIN, PUTATIVE-RELATED"/>
    <property type="match status" value="1"/>
</dbReference>
<dbReference type="eggNOG" id="ENOG502S9VK">
    <property type="taxonomic scope" value="Eukaryota"/>
</dbReference>
<feature type="transmembrane region" description="Helical" evidence="1">
    <location>
        <begin position="50"/>
        <end position="67"/>
    </location>
</feature>
<keyword evidence="3" id="KW-1185">Reference proteome</keyword>
<reference evidence="3" key="1">
    <citation type="submission" date="2013-01" db="EMBL/GenBank/DDBJ databases">
        <title>Draft Genome Sequence of a Mulberry Tree, Morus notabilis C.K. Schneid.</title>
        <authorList>
            <person name="He N."/>
            <person name="Zhao S."/>
        </authorList>
    </citation>
    <scope>NUCLEOTIDE SEQUENCE</scope>
</reference>
<gene>
    <name evidence="2" type="ORF">L484_020892</name>
</gene>
<name>W9QRQ3_9ROSA</name>
<feature type="transmembrane region" description="Helical" evidence="1">
    <location>
        <begin position="74"/>
        <end position="98"/>
    </location>
</feature>
<protein>
    <submittedName>
        <fullName evidence="2">Uncharacterized protein</fullName>
    </submittedName>
</protein>
<accession>W9QRQ3</accession>
<feature type="transmembrane region" description="Helical" evidence="1">
    <location>
        <begin position="12"/>
        <end position="30"/>
    </location>
</feature>
<proteinExistence type="predicted"/>
<keyword evidence="1" id="KW-1133">Transmembrane helix</keyword>
<dbReference type="PANTHER" id="PTHR34115">
    <property type="entry name" value="PROTEIN, PUTATIVE-RELATED"/>
    <property type="match status" value="1"/>
</dbReference>
<dbReference type="EMBL" id="KE343603">
    <property type="protein sequence ID" value="EXB37099.1"/>
    <property type="molecule type" value="Genomic_DNA"/>
</dbReference>
<evidence type="ECO:0000256" key="1">
    <source>
        <dbReference type="SAM" id="Phobius"/>
    </source>
</evidence>
<evidence type="ECO:0000313" key="2">
    <source>
        <dbReference type="EMBL" id="EXB37099.1"/>
    </source>
</evidence>
<keyword evidence="1" id="KW-0812">Transmembrane</keyword>
<sequence>MCRVKGLVSSMPWHAVFAFLNPLLIGVIQVKCQGAKFSPFHTHPAEMRTFLLATVVYCFAFAANIKCRRRRTTYALLSGHLALTSGSLSSISLFSIFLPMQWGRLVFVSWIVFSVLVFRQFIIYWPFQWILKAVSQLLRNIRKRFNINGEVNLDERPQSVLVLV</sequence>
<dbReference type="InterPro" id="IPR053258">
    <property type="entry name" value="Ca-permeable_cation_channel"/>
</dbReference>